<dbReference type="Pfam" id="PF04932">
    <property type="entry name" value="Wzy_C"/>
    <property type="match status" value="1"/>
</dbReference>
<keyword evidence="3 5" id="KW-1133">Transmembrane helix</keyword>
<feature type="transmembrane region" description="Helical" evidence="5">
    <location>
        <begin position="321"/>
        <end position="340"/>
    </location>
</feature>
<accession>A0A1F7L097</accession>
<evidence type="ECO:0000259" key="6">
    <source>
        <dbReference type="Pfam" id="PF04932"/>
    </source>
</evidence>
<feature type="transmembrane region" description="Helical" evidence="5">
    <location>
        <begin position="352"/>
        <end position="377"/>
    </location>
</feature>
<sequence length="390" mass="45332">MLPILITAFGYLAVIFFPLGQLARLSFFNQQASIYPYEGFMFFGFVCLLLRHSFKPLRETSSYKHILLFLIILILSFLLTIYKFDLYANTIGFMYLVRLCFYFLYFVYTVFHLNFYKKEKIHIFHQLQFTIWIIVISSVLQYLFYPDLRNLLYQGWDPHLYRVFSFFFEPYLAGAALVLAFYFVHFRMFNKEKCLKIKMILLGLIFVLIMLTFSRTVYLAFLGSLFFLLIKEGKFKLFGLTILAFVILAIFIPKPVGVGVQLFRTFSIETRINNAVEGIRIWLEEPVIGVGYNRIRYKKAALGLTDKYDGSHAASSYHSSFVTILVAAGACGIIAFLILLRKLASLSEPAFYYILFLSLLSIGDNALLHPFMLFLYLRLLMFESSQSSLA</sequence>
<feature type="transmembrane region" description="Helical" evidence="5">
    <location>
        <begin position="90"/>
        <end position="111"/>
    </location>
</feature>
<dbReference type="EMBL" id="MGBR01000001">
    <property type="protein sequence ID" value="OGK73559.1"/>
    <property type="molecule type" value="Genomic_DNA"/>
</dbReference>
<evidence type="ECO:0000313" key="8">
    <source>
        <dbReference type="Proteomes" id="UP000177050"/>
    </source>
</evidence>
<evidence type="ECO:0000256" key="1">
    <source>
        <dbReference type="ARBA" id="ARBA00004141"/>
    </source>
</evidence>
<dbReference type="AlphaFoldDB" id="A0A1F7L097"/>
<comment type="subcellular location">
    <subcellularLocation>
        <location evidence="1">Membrane</location>
        <topology evidence="1">Multi-pass membrane protein</topology>
    </subcellularLocation>
</comment>
<comment type="caution">
    <text evidence="7">The sequence shown here is derived from an EMBL/GenBank/DDBJ whole genome shotgun (WGS) entry which is preliminary data.</text>
</comment>
<protein>
    <recommendedName>
        <fullName evidence="6">O-antigen ligase-related domain-containing protein</fullName>
    </recommendedName>
</protein>
<dbReference type="InterPro" id="IPR051533">
    <property type="entry name" value="WaaL-like"/>
</dbReference>
<feature type="transmembrane region" description="Helical" evidence="5">
    <location>
        <begin position="164"/>
        <end position="184"/>
    </location>
</feature>
<feature type="transmembrane region" description="Helical" evidence="5">
    <location>
        <begin position="123"/>
        <end position="144"/>
    </location>
</feature>
<feature type="transmembrane region" description="Helical" evidence="5">
    <location>
        <begin position="66"/>
        <end position="84"/>
    </location>
</feature>
<evidence type="ECO:0000256" key="3">
    <source>
        <dbReference type="ARBA" id="ARBA00022989"/>
    </source>
</evidence>
<name>A0A1F7L097_9BACT</name>
<reference evidence="7 8" key="1">
    <citation type="journal article" date="2016" name="Nat. Commun.">
        <title>Thousands of microbial genomes shed light on interconnected biogeochemical processes in an aquifer system.</title>
        <authorList>
            <person name="Anantharaman K."/>
            <person name="Brown C.T."/>
            <person name="Hug L.A."/>
            <person name="Sharon I."/>
            <person name="Castelle C.J."/>
            <person name="Probst A.J."/>
            <person name="Thomas B.C."/>
            <person name="Singh A."/>
            <person name="Wilkins M.J."/>
            <person name="Karaoz U."/>
            <person name="Brodie E.L."/>
            <person name="Williams K.H."/>
            <person name="Hubbard S.S."/>
            <person name="Banfield J.F."/>
        </authorList>
    </citation>
    <scope>NUCLEOTIDE SEQUENCE [LARGE SCALE GENOMIC DNA]</scope>
</reference>
<feature type="transmembrane region" description="Helical" evidence="5">
    <location>
        <begin position="32"/>
        <end position="54"/>
    </location>
</feature>
<dbReference type="PANTHER" id="PTHR37422:SF13">
    <property type="entry name" value="LIPOPOLYSACCHARIDE BIOSYNTHESIS PROTEIN PA4999-RELATED"/>
    <property type="match status" value="1"/>
</dbReference>
<dbReference type="GO" id="GO:0016020">
    <property type="term" value="C:membrane"/>
    <property type="evidence" value="ECO:0007669"/>
    <property type="project" value="UniProtKB-SubCell"/>
</dbReference>
<gene>
    <name evidence="7" type="ORF">A3K52_02075</name>
</gene>
<proteinExistence type="predicted"/>
<evidence type="ECO:0000256" key="5">
    <source>
        <dbReference type="SAM" id="Phobius"/>
    </source>
</evidence>
<evidence type="ECO:0000256" key="2">
    <source>
        <dbReference type="ARBA" id="ARBA00022692"/>
    </source>
</evidence>
<dbReference type="PANTHER" id="PTHR37422">
    <property type="entry name" value="TEICHURONIC ACID BIOSYNTHESIS PROTEIN TUAE"/>
    <property type="match status" value="1"/>
</dbReference>
<feature type="transmembrane region" description="Helical" evidence="5">
    <location>
        <begin position="235"/>
        <end position="252"/>
    </location>
</feature>
<feature type="domain" description="O-antigen ligase-related" evidence="6">
    <location>
        <begin position="201"/>
        <end position="337"/>
    </location>
</feature>
<evidence type="ECO:0000313" key="7">
    <source>
        <dbReference type="EMBL" id="OGK73559.1"/>
    </source>
</evidence>
<organism evidence="7 8">
    <name type="scientific">Candidatus Roizmanbacteria bacterium RIFOXYD1_FULL_38_12</name>
    <dbReference type="NCBI Taxonomy" id="1802093"/>
    <lineage>
        <taxon>Bacteria</taxon>
        <taxon>Candidatus Roizmaniibacteriota</taxon>
    </lineage>
</organism>
<evidence type="ECO:0000256" key="4">
    <source>
        <dbReference type="ARBA" id="ARBA00023136"/>
    </source>
</evidence>
<feature type="transmembrane region" description="Helical" evidence="5">
    <location>
        <begin position="204"/>
        <end position="229"/>
    </location>
</feature>
<dbReference type="Proteomes" id="UP000177050">
    <property type="component" value="Unassembled WGS sequence"/>
</dbReference>
<dbReference type="InterPro" id="IPR007016">
    <property type="entry name" value="O-antigen_ligase-rel_domated"/>
</dbReference>
<keyword evidence="2 5" id="KW-0812">Transmembrane</keyword>
<keyword evidence="4 5" id="KW-0472">Membrane</keyword>